<evidence type="ECO:0000256" key="1">
    <source>
        <dbReference type="SAM" id="Phobius"/>
    </source>
</evidence>
<sequence>MNTTVMALTTRALLGRRRILLLLPMPLVLIGLTLIGVTSGSGSDGWGPLVFGGLGLAVVLPLTALIVGSSVLGLEIDDGTITHLLTKPLPRSEIVLSKLCVAWLVTTVAVGVPLAISALIAGSPALAAGLVAGALLGSLAYTALFLALSLITKRPVAVGLVYIMLWENLLVGFVDGAKVFSVQQHATTFANTIAKSPMLNDTVPVVTAMIIAAVFVAVGTVGATLRLRSFALTGEAT</sequence>
<accession>A0A7Z1AV03</accession>
<dbReference type="Pfam" id="PF12730">
    <property type="entry name" value="ABC2_membrane_4"/>
    <property type="match status" value="1"/>
</dbReference>
<dbReference type="Proteomes" id="UP000185696">
    <property type="component" value="Unassembled WGS sequence"/>
</dbReference>
<keyword evidence="3" id="KW-1185">Reference proteome</keyword>
<reference evidence="2 3" key="1">
    <citation type="submission" date="2016-12" db="EMBL/GenBank/DDBJ databases">
        <title>The draft genome sequence of Actinophytocola xinjiangensis.</title>
        <authorList>
            <person name="Wang W."/>
            <person name="Yuan L."/>
        </authorList>
    </citation>
    <scope>NUCLEOTIDE SEQUENCE [LARGE SCALE GENOMIC DNA]</scope>
    <source>
        <strain evidence="2 3">CGMCC 4.4663</strain>
    </source>
</reference>
<dbReference type="GO" id="GO:0140359">
    <property type="term" value="F:ABC-type transporter activity"/>
    <property type="evidence" value="ECO:0007669"/>
    <property type="project" value="InterPro"/>
</dbReference>
<evidence type="ECO:0000313" key="3">
    <source>
        <dbReference type="Proteomes" id="UP000185696"/>
    </source>
</evidence>
<feature type="transmembrane region" description="Helical" evidence="1">
    <location>
        <begin position="20"/>
        <end position="37"/>
    </location>
</feature>
<proteinExistence type="predicted"/>
<keyword evidence="1" id="KW-0472">Membrane</keyword>
<feature type="transmembrane region" description="Helical" evidence="1">
    <location>
        <begin position="95"/>
        <end position="120"/>
    </location>
</feature>
<gene>
    <name evidence="2" type="ORF">BLA60_33260</name>
</gene>
<dbReference type="AlphaFoldDB" id="A0A7Z1AV03"/>
<name>A0A7Z1AV03_9PSEU</name>
<feature type="transmembrane region" description="Helical" evidence="1">
    <location>
        <begin position="205"/>
        <end position="225"/>
    </location>
</feature>
<feature type="transmembrane region" description="Helical" evidence="1">
    <location>
        <begin position="155"/>
        <end position="174"/>
    </location>
</feature>
<dbReference type="EMBL" id="MSIF01000023">
    <property type="protein sequence ID" value="OLF06200.1"/>
    <property type="molecule type" value="Genomic_DNA"/>
</dbReference>
<feature type="transmembrane region" description="Helical" evidence="1">
    <location>
        <begin position="49"/>
        <end position="74"/>
    </location>
</feature>
<dbReference type="GO" id="GO:0005886">
    <property type="term" value="C:plasma membrane"/>
    <property type="evidence" value="ECO:0007669"/>
    <property type="project" value="UniProtKB-SubCell"/>
</dbReference>
<evidence type="ECO:0000313" key="2">
    <source>
        <dbReference type="EMBL" id="OLF06200.1"/>
    </source>
</evidence>
<comment type="caution">
    <text evidence="2">The sequence shown here is derived from an EMBL/GenBank/DDBJ whole genome shotgun (WGS) entry which is preliminary data.</text>
</comment>
<organism evidence="2 3">
    <name type="scientific">Actinophytocola xinjiangensis</name>
    <dbReference type="NCBI Taxonomy" id="485602"/>
    <lineage>
        <taxon>Bacteria</taxon>
        <taxon>Bacillati</taxon>
        <taxon>Actinomycetota</taxon>
        <taxon>Actinomycetes</taxon>
        <taxon>Pseudonocardiales</taxon>
        <taxon>Pseudonocardiaceae</taxon>
    </lineage>
</organism>
<dbReference type="OrthoDB" id="5146799at2"/>
<protein>
    <submittedName>
        <fullName evidence="2">ABC transporter permease</fullName>
    </submittedName>
</protein>
<keyword evidence="1" id="KW-0812">Transmembrane</keyword>
<keyword evidence="1" id="KW-1133">Transmembrane helix</keyword>
<dbReference type="RefSeq" id="WP_075137009.1">
    <property type="nucleotide sequence ID" value="NZ_MSIF01000023.1"/>
</dbReference>
<feature type="transmembrane region" description="Helical" evidence="1">
    <location>
        <begin position="126"/>
        <end position="148"/>
    </location>
</feature>